<dbReference type="Pfam" id="PF01593">
    <property type="entry name" value="Amino_oxidase"/>
    <property type="match status" value="1"/>
</dbReference>
<dbReference type="InterPro" id="IPR002937">
    <property type="entry name" value="Amino_oxidase"/>
</dbReference>
<gene>
    <name evidence="2" type="ORF">GCM10023352_19130</name>
</gene>
<dbReference type="EMBL" id="BAABKP010000005">
    <property type="protein sequence ID" value="GAA4799419.1"/>
    <property type="molecule type" value="Genomic_DNA"/>
</dbReference>
<reference evidence="3" key="1">
    <citation type="journal article" date="2019" name="Int. J. Syst. Evol. Microbiol.">
        <title>The Global Catalogue of Microorganisms (GCM) 10K type strain sequencing project: providing services to taxonomists for standard genome sequencing and annotation.</title>
        <authorList>
            <consortium name="The Broad Institute Genomics Platform"/>
            <consortium name="The Broad Institute Genome Sequencing Center for Infectious Disease"/>
            <person name="Wu L."/>
            <person name="Ma J."/>
        </authorList>
    </citation>
    <scope>NUCLEOTIDE SEQUENCE [LARGE SCALE GENOMIC DNA]</scope>
    <source>
        <strain evidence="3">JCM 18541</strain>
    </source>
</reference>
<feature type="domain" description="Amine oxidase" evidence="1">
    <location>
        <begin position="10"/>
        <end position="381"/>
    </location>
</feature>
<evidence type="ECO:0000313" key="2">
    <source>
        <dbReference type="EMBL" id="GAA4799419.1"/>
    </source>
</evidence>
<proteinExistence type="predicted"/>
<name>A0ABP9BS52_9MICC</name>
<protein>
    <submittedName>
        <fullName evidence="2">NAD(P)/FAD-dependent oxidoreductase</fullName>
    </submittedName>
</protein>
<organism evidence="2 3">
    <name type="scientific">Rothia endophytica</name>
    <dbReference type="NCBI Taxonomy" id="1324766"/>
    <lineage>
        <taxon>Bacteria</taxon>
        <taxon>Bacillati</taxon>
        <taxon>Actinomycetota</taxon>
        <taxon>Actinomycetes</taxon>
        <taxon>Micrococcales</taxon>
        <taxon>Micrococcaceae</taxon>
        <taxon>Rothia</taxon>
    </lineage>
</organism>
<comment type="caution">
    <text evidence="2">The sequence shown here is derived from an EMBL/GenBank/DDBJ whole genome shotgun (WGS) entry which is preliminary data.</text>
</comment>
<dbReference type="Proteomes" id="UP001500187">
    <property type="component" value="Unassembled WGS sequence"/>
</dbReference>
<dbReference type="RefSeq" id="WP_345446933.1">
    <property type="nucleotide sequence ID" value="NZ_BAABKP010000005.1"/>
</dbReference>
<evidence type="ECO:0000259" key="1">
    <source>
        <dbReference type="Pfam" id="PF01593"/>
    </source>
</evidence>
<dbReference type="SUPFAM" id="SSF51905">
    <property type="entry name" value="FAD/NAD(P)-binding domain"/>
    <property type="match status" value="1"/>
</dbReference>
<sequence>MHTVIVGAGIAGLNSARYLAQSGQSVTVLEKNSKPGGRIATDHIDGFTCDVGFQLLNPQYPEAKKSLNLPALDLHAFSRGAVICEDNRQFMLSDPTRHPLALPSLLRECSVTDARAAYSLLKDRESTTFDQALERAGFSASLKRAARTFLAAVTADSSLECTPEFGRKLIYYFLKGSPSLPAQGMEAIAYQMADLDGVTICYSTEIVEIIEEDQRVLLRCSDGKELYADRVIIAGGPLESAYLLDSEVPATGDLTTWWFAADQRPTASTYLHLDCSDSPLINHAAVVSNVCPSYAPAGQHLIQASVVGSSDLEAEVVAQRVQRMFGCEGDTWRLLTCHRVSPALPIMTGRSAWSPTGKLAVAGDFNQASIQGALASGRQAASLSSSQ</sequence>
<dbReference type="PANTHER" id="PTHR42841">
    <property type="entry name" value="AMINE OXIDASE"/>
    <property type="match status" value="1"/>
</dbReference>
<evidence type="ECO:0000313" key="3">
    <source>
        <dbReference type="Proteomes" id="UP001500187"/>
    </source>
</evidence>
<dbReference type="Gene3D" id="3.90.660.50">
    <property type="match status" value="1"/>
</dbReference>
<keyword evidence="3" id="KW-1185">Reference proteome</keyword>
<dbReference type="Gene3D" id="3.50.50.60">
    <property type="entry name" value="FAD/NAD(P)-binding domain"/>
    <property type="match status" value="1"/>
</dbReference>
<accession>A0ABP9BS52</accession>
<dbReference type="InterPro" id="IPR036188">
    <property type="entry name" value="FAD/NAD-bd_sf"/>
</dbReference>